<proteinExistence type="predicted"/>
<protein>
    <submittedName>
        <fullName evidence="4">Uncharacterized protein</fullName>
    </submittedName>
</protein>
<keyword evidence="2" id="KW-0812">Transmembrane</keyword>
<comment type="caution">
    <text evidence="4">The sequence shown here is derived from an EMBL/GenBank/DDBJ whole genome shotgun (WGS) entry which is preliminary data.</text>
</comment>
<evidence type="ECO:0000256" key="3">
    <source>
        <dbReference type="SAM" id="SignalP"/>
    </source>
</evidence>
<accession>A0A8X6JV17</accession>
<dbReference type="OrthoDB" id="10369600at2759"/>
<evidence type="ECO:0000313" key="5">
    <source>
        <dbReference type="Proteomes" id="UP000886998"/>
    </source>
</evidence>
<dbReference type="Proteomes" id="UP000886998">
    <property type="component" value="Unassembled WGS sequence"/>
</dbReference>
<keyword evidence="2" id="KW-0472">Membrane</keyword>
<evidence type="ECO:0000256" key="1">
    <source>
        <dbReference type="SAM" id="MobiDB-lite"/>
    </source>
</evidence>
<sequence>MRACIKCLIFLIIIDNVLASEESSRNSFKTVEKLLAVQKIENPPQHDYGATDSSKDELSADSESTLYKSKPRSGGDYPLFNEYNDQIFNHGISSIPSISPDIKGNPFSVPSWITPDQMVQMMAAIKNMSDATKSVENGLFSKLITDPKIAAAAFIPLSIVAAAIVPVLMNYVMGNTTPVSVSTTANNRMFKSFDTSENLQEIMEIVSKISPAVNNNYCIQKNICRVFMGVADAPKSDYAHKIAPTINLLITKYGVNVSIFKEIVEGIKTGKCDDLCKRSVIIYKRELE</sequence>
<keyword evidence="2" id="KW-1133">Transmembrane helix</keyword>
<feature type="region of interest" description="Disordered" evidence="1">
    <location>
        <begin position="42"/>
        <end position="73"/>
    </location>
</feature>
<name>A0A8X6JV17_9ARAC</name>
<evidence type="ECO:0000256" key="2">
    <source>
        <dbReference type="SAM" id="Phobius"/>
    </source>
</evidence>
<feature type="transmembrane region" description="Helical" evidence="2">
    <location>
        <begin position="149"/>
        <end position="172"/>
    </location>
</feature>
<feature type="signal peptide" evidence="3">
    <location>
        <begin position="1"/>
        <end position="19"/>
    </location>
</feature>
<keyword evidence="5" id="KW-1185">Reference proteome</keyword>
<keyword evidence="3" id="KW-0732">Signal</keyword>
<evidence type="ECO:0000313" key="4">
    <source>
        <dbReference type="EMBL" id="GFS60904.1"/>
    </source>
</evidence>
<dbReference type="AlphaFoldDB" id="A0A8X6JV17"/>
<feature type="chain" id="PRO_5036445564" evidence="3">
    <location>
        <begin position="20"/>
        <end position="288"/>
    </location>
</feature>
<organism evidence="4 5">
    <name type="scientific">Trichonephila inaurata madagascariensis</name>
    <dbReference type="NCBI Taxonomy" id="2747483"/>
    <lineage>
        <taxon>Eukaryota</taxon>
        <taxon>Metazoa</taxon>
        <taxon>Ecdysozoa</taxon>
        <taxon>Arthropoda</taxon>
        <taxon>Chelicerata</taxon>
        <taxon>Arachnida</taxon>
        <taxon>Araneae</taxon>
        <taxon>Araneomorphae</taxon>
        <taxon>Entelegynae</taxon>
        <taxon>Araneoidea</taxon>
        <taxon>Nephilidae</taxon>
        <taxon>Trichonephila</taxon>
        <taxon>Trichonephila inaurata</taxon>
    </lineage>
</organism>
<dbReference type="EMBL" id="BMAV01027619">
    <property type="protein sequence ID" value="GFS60904.1"/>
    <property type="molecule type" value="Genomic_DNA"/>
</dbReference>
<reference evidence="4" key="1">
    <citation type="submission" date="2020-08" db="EMBL/GenBank/DDBJ databases">
        <title>Multicomponent nature underlies the extraordinary mechanical properties of spider dragline silk.</title>
        <authorList>
            <person name="Kono N."/>
            <person name="Nakamura H."/>
            <person name="Mori M."/>
            <person name="Yoshida Y."/>
            <person name="Ohtoshi R."/>
            <person name="Malay A.D."/>
            <person name="Moran D.A.P."/>
            <person name="Tomita M."/>
            <person name="Numata K."/>
            <person name="Arakawa K."/>
        </authorList>
    </citation>
    <scope>NUCLEOTIDE SEQUENCE</scope>
</reference>
<gene>
    <name evidence="4" type="primary">AVEN_91504_1</name>
    <name evidence="4" type="ORF">TNIN_71511</name>
</gene>